<dbReference type="EMBL" id="AKWH02000012">
    <property type="protein sequence ID" value="EKO53227.1"/>
    <property type="molecule type" value="Genomic_DNA"/>
</dbReference>
<accession>A0A828Y644</accession>
<comment type="caution">
    <text evidence="1">The sequence shown here is derived from an EMBL/GenBank/DDBJ whole genome shotgun (WGS) entry which is preliminary data.</text>
</comment>
<reference evidence="1" key="1">
    <citation type="submission" date="2012-10" db="EMBL/GenBank/DDBJ databases">
        <authorList>
            <person name="Harkins D.M."/>
            <person name="Durkin A.S."/>
            <person name="Brinkac L.M."/>
            <person name="Selengut J.D."/>
            <person name="Sanka R."/>
            <person name="DePew J."/>
            <person name="Purushe J."/>
            <person name="Picardeau M."/>
            <person name="Werts C."/>
            <person name="Goarant C."/>
            <person name="Vinetz J.M."/>
            <person name="Sutton G.G."/>
            <person name="Nelson W.C."/>
            <person name="Fouts D.E."/>
        </authorList>
    </citation>
    <scope>NUCLEOTIDE SEQUENCE [LARGE SCALE GENOMIC DNA]</scope>
    <source>
        <strain evidence="1">200802841</strain>
    </source>
</reference>
<keyword evidence="2" id="KW-1185">Reference proteome</keyword>
<dbReference type="Proteomes" id="UP000006339">
    <property type="component" value="Unassembled WGS sequence"/>
</dbReference>
<gene>
    <name evidence="1" type="ORF">LEP1GSC131_0443</name>
</gene>
<evidence type="ECO:0000313" key="1">
    <source>
        <dbReference type="EMBL" id="EKO53227.1"/>
    </source>
</evidence>
<evidence type="ECO:0000313" key="2">
    <source>
        <dbReference type="Proteomes" id="UP000006339"/>
    </source>
</evidence>
<dbReference type="AlphaFoldDB" id="A0A828Y644"/>
<sequence length="42" mass="5132">MCFSYSDSKIFFQLVWVGYGSLWIAFEIVIQNEILHFFYIIY</sequence>
<protein>
    <submittedName>
        <fullName evidence="1">Uncharacterized protein</fullName>
    </submittedName>
</protein>
<organism evidence="1 2">
    <name type="scientific">Leptospira kirschneri str. 200802841</name>
    <dbReference type="NCBI Taxonomy" id="1193047"/>
    <lineage>
        <taxon>Bacteria</taxon>
        <taxon>Pseudomonadati</taxon>
        <taxon>Spirochaetota</taxon>
        <taxon>Spirochaetia</taxon>
        <taxon>Leptospirales</taxon>
        <taxon>Leptospiraceae</taxon>
        <taxon>Leptospira</taxon>
    </lineage>
</organism>
<proteinExistence type="predicted"/>
<name>A0A828Y644_9LEPT</name>